<dbReference type="InterPro" id="IPR042201">
    <property type="entry name" value="FH2_Formin_sf"/>
</dbReference>
<dbReference type="InterPro" id="IPR051425">
    <property type="entry name" value="Formin_Homology"/>
</dbReference>
<evidence type="ECO:0000256" key="1">
    <source>
        <dbReference type="SAM" id="Coils"/>
    </source>
</evidence>
<dbReference type="PROSITE" id="PS51444">
    <property type="entry name" value="FH2"/>
    <property type="match status" value="1"/>
</dbReference>
<feature type="compositionally biased region" description="Pro residues" evidence="2">
    <location>
        <begin position="1"/>
        <end position="18"/>
    </location>
</feature>
<protein>
    <submittedName>
        <fullName evidence="4">Formin homology 2 domain-containing protein</fullName>
    </submittedName>
</protein>
<reference evidence="4" key="1">
    <citation type="submission" date="2015-07" db="EMBL/GenBank/DDBJ databases">
        <title>Adaptation to a free-living lifestyle via gene acquisitions in the diplomonad Trepomonas sp. PC1.</title>
        <authorList>
            <person name="Xu F."/>
            <person name="Jerlstrom-Hultqvist J."/>
            <person name="Kolisko M."/>
            <person name="Simpson A.G.B."/>
            <person name="Roger A.J."/>
            <person name="Svard S.G."/>
            <person name="Andersson J.O."/>
        </authorList>
    </citation>
    <scope>NUCLEOTIDE SEQUENCE</scope>
    <source>
        <strain evidence="4">PC1</strain>
    </source>
</reference>
<dbReference type="SUPFAM" id="SSF101447">
    <property type="entry name" value="Formin homology 2 domain (FH2 domain)"/>
    <property type="match status" value="1"/>
</dbReference>
<gene>
    <name evidence="4" type="ORF">TPC1_15782</name>
</gene>
<dbReference type="AlphaFoldDB" id="A0A146K6S9"/>
<feature type="non-terminal residue" evidence="4">
    <location>
        <position position="1"/>
    </location>
</feature>
<name>A0A146K6S9_9EUKA</name>
<evidence type="ECO:0000313" key="4">
    <source>
        <dbReference type="EMBL" id="JAP92317.1"/>
    </source>
</evidence>
<dbReference type="Pfam" id="PF02181">
    <property type="entry name" value="FH2"/>
    <property type="match status" value="1"/>
</dbReference>
<dbReference type="Gene3D" id="1.20.58.2220">
    <property type="entry name" value="Formin, FH2 domain"/>
    <property type="match status" value="1"/>
</dbReference>
<keyword evidence="1" id="KW-0175">Coiled coil</keyword>
<dbReference type="InterPro" id="IPR015425">
    <property type="entry name" value="FH2_Formin"/>
</dbReference>
<feature type="coiled-coil region" evidence="1">
    <location>
        <begin position="333"/>
        <end position="360"/>
    </location>
</feature>
<organism evidence="4">
    <name type="scientific">Trepomonas sp. PC1</name>
    <dbReference type="NCBI Taxonomy" id="1076344"/>
    <lineage>
        <taxon>Eukaryota</taxon>
        <taxon>Metamonada</taxon>
        <taxon>Diplomonadida</taxon>
        <taxon>Hexamitidae</taxon>
        <taxon>Hexamitinae</taxon>
        <taxon>Trepomonas</taxon>
    </lineage>
</organism>
<proteinExistence type="predicted"/>
<feature type="domain" description="FH2" evidence="3">
    <location>
        <begin position="26"/>
        <end position="449"/>
    </location>
</feature>
<dbReference type="PANTHER" id="PTHR45725">
    <property type="entry name" value="FORMIN HOMOLOGY 2 FAMILY MEMBER"/>
    <property type="match status" value="1"/>
</dbReference>
<feature type="region of interest" description="Disordered" evidence="2">
    <location>
        <begin position="1"/>
        <end position="32"/>
    </location>
</feature>
<dbReference type="PANTHER" id="PTHR45725:SF1">
    <property type="entry name" value="DISHEVELLED ASSOCIATED ACTIVATOR OF MORPHOGENESIS, ISOFORM D"/>
    <property type="match status" value="1"/>
</dbReference>
<sequence>PRPGLQPVPGSAPIPMAPKVPKKPKKEEINRPTQPLKSFFWDKLKDNDVKPDVIWNDIGQYDIKLDDLYARKLESVFCQKKSEEKPVETVVQKAVLLSTLDGKRQQAIGIAMQKFKATPEQLIKGILTLKGFSMDPDLGIDTIAAACPTPEEQKCALEQMSPETFDQYQKTDVFVYKSAIFPNLQLRFKNWIFKHSFFTDFAKQKPTFALFDKMFDFLLENQKMHHLLQIILTVGNFLNFNTARGAAYGIKLSSLQNFVDTKDNTQTPLLKSVIEIATDTTGPVPPEQYLQYLLKLQLDPVETDLDYAEDRYFCQFSLEELYAITLGCRRSKFMEASENFADTKKELEKIQNTLKQFQATEDDQYEQQMTKFCEKATIQIDQVDELDKSIKEKFEKAKVYFGESKQTKFDQFVQYFYDFADAGHSIMKELKDFELKEKTRIEKEQKRQEKLQTEKDVKVEKKAEKLPSKVAKEKVVEVAQEDGLMDGLMNNFLQKGKKRK</sequence>
<evidence type="ECO:0000259" key="3">
    <source>
        <dbReference type="PROSITE" id="PS51444"/>
    </source>
</evidence>
<accession>A0A146K6S9</accession>
<dbReference type="EMBL" id="GDID01004289">
    <property type="protein sequence ID" value="JAP92317.1"/>
    <property type="molecule type" value="Transcribed_RNA"/>
</dbReference>
<evidence type="ECO:0000256" key="2">
    <source>
        <dbReference type="SAM" id="MobiDB-lite"/>
    </source>
</evidence>
<dbReference type="SMART" id="SM00498">
    <property type="entry name" value="FH2"/>
    <property type="match status" value="1"/>
</dbReference>